<comment type="caution">
    <text evidence="5">The sequence shown here is derived from an EMBL/GenBank/DDBJ whole genome shotgun (WGS) entry which is preliminary data.</text>
</comment>
<dbReference type="SMART" id="SM00387">
    <property type="entry name" value="HATPase_c"/>
    <property type="match status" value="1"/>
</dbReference>
<keyword evidence="6" id="KW-1185">Reference proteome</keyword>
<evidence type="ECO:0000256" key="3">
    <source>
        <dbReference type="ARBA" id="ARBA00022553"/>
    </source>
</evidence>
<sequence length="377" mass="40319">MHRFLADNRDELIARCRAKMALRRLSAAQNEELDLGLTLFLEQLIKTLKVERTSEPQRSRKVSGMPGGGKPALSEISESAALHGRQLLLHGFTADEAVHDYGDLCQAISDLAVERGESIDANEFRTLNRCLDNAIASAITEFGYQRDSAISEKAATALNEKLGYFAHELRNQLCTATLALSVIRQGDVGLNGATGHVLDAALVGLSHLIDRSLAEVRMAAGMPAQHRLLPLAGLVEEVRLSASLQAQAAGCSFAASDVDMRLAVDVDRDLLLSAIGNLLQNAFKFSHENSQISLNAYAVADRILIDVEDGCGGLPEGSAESMFLPFVQKGADRSGLGLGLSIARHGIEANGGVLSVRNLPGSGCIFTIDLPRHTADT</sequence>
<dbReference type="InterPro" id="IPR004358">
    <property type="entry name" value="Sig_transdc_His_kin-like_C"/>
</dbReference>
<dbReference type="Gene3D" id="3.30.565.10">
    <property type="entry name" value="Histidine kinase-like ATPase, C-terminal domain"/>
    <property type="match status" value="1"/>
</dbReference>
<dbReference type="InterPro" id="IPR005467">
    <property type="entry name" value="His_kinase_dom"/>
</dbReference>
<reference evidence="5 6" key="1">
    <citation type="submission" date="2017-10" db="EMBL/GenBank/DDBJ databases">
        <title>Whole genome sequencing of Pseudoxanthomonas broegbernensis DSM 12573(T).</title>
        <authorList>
            <person name="Kumar S."/>
            <person name="Bansal K."/>
            <person name="Kaur A."/>
            <person name="Patil P."/>
            <person name="Sharma S."/>
            <person name="Patil P.B."/>
        </authorList>
    </citation>
    <scope>NUCLEOTIDE SEQUENCE [LARGE SCALE GENOMIC DNA]</scope>
    <source>
        <strain evidence="5 6">DSM 12573</strain>
    </source>
</reference>
<dbReference type="PRINTS" id="PR00344">
    <property type="entry name" value="BCTRLSENSOR"/>
</dbReference>
<dbReference type="EMBL" id="MWIP01000010">
    <property type="protein sequence ID" value="KAF1685935.1"/>
    <property type="molecule type" value="Genomic_DNA"/>
</dbReference>
<keyword evidence="5" id="KW-0418">Kinase</keyword>
<dbReference type="InterPro" id="IPR036890">
    <property type="entry name" value="HATPase_C_sf"/>
</dbReference>
<dbReference type="AlphaFoldDB" id="A0A7V8GLM1"/>
<organism evidence="5 6">
    <name type="scientific">Pseudoxanthomonas broegbernensis</name>
    <dbReference type="NCBI Taxonomy" id="83619"/>
    <lineage>
        <taxon>Bacteria</taxon>
        <taxon>Pseudomonadati</taxon>
        <taxon>Pseudomonadota</taxon>
        <taxon>Gammaproteobacteria</taxon>
        <taxon>Lysobacterales</taxon>
        <taxon>Lysobacteraceae</taxon>
        <taxon>Pseudoxanthomonas</taxon>
    </lineage>
</organism>
<comment type="catalytic activity">
    <reaction evidence="1">
        <text>ATP + protein L-histidine = ADP + protein N-phospho-L-histidine.</text>
        <dbReference type="EC" id="2.7.13.3"/>
    </reaction>
</comment>
<dbReference type="Proteomes" id="UP000462066">
    <property type="component" value="Unassembled WGS sequence"/>
</dbReference>
<dbReference type="RefSeq" id="WP_162311463.1">
    <property type="nucleotide sequence ID" value="NZ_JACHGU010000001.1"/>
</dbReference>
<proteinExistence type="predicted"/>
<evidence type="ECO:0000313" key="5">
    <source>
        <dbReference type="EMBL" id="KAF1685935.1"/>
    </source>
</evidence>
<dbReference type="PANTHER" id="PTHR43547">
    <property type="entry name" value="TWO-COMPONENT HISTIDINE KINASE"/>
    <property type="match status" value="1"/>
</dbReference>
<dbReference type="SUPFAM" id="SSF55874">
    <property type="entry name" value="ATPase domain of HSP90 chaperone/DNA topoisomerase II/histidine kinase"/>
    <property type="match status" value="1"/>
</dbReference>
<dbReference type="InterPro" id="IPR003594">
    <property type="entry name" value="HATPase_dom"/>
</dbReference>
<gene>
    <name evidence="5" type="ORF">B1992_10570</name>
</gene>
<evidence type="ECO:0000259" key="4">
    <source>
        <dbReference type="PROSITE" id="PS50109"/>
    </source>
</evidence>
<evidence type="ECO:0000256" key="2">
    <source>
        <dbReference type="ARBA" id="ARBA00012438"/>
    </source>
</evidence>
<name>A0A7V8GLM1_9GAMM</name>
<keyword evidence="3" id="KW-0597">Phosphoprotein</keyword>
<evidence type="ECO:0000313" key="6">
    <source>
        <dbReference type="Proteomes" id="UP000462066"/>
    </source>
</evidence>
<protein>
    <recommendedName>
        <fullName evidence="2">histidine kinase</fullName>
        <ecNumber evidence="2">2.7.13.3</ecNumber>
    </recommendedName>
</protein>
<keyword evidence="5" id="KW-0808">Transferase</keyword>
<dbReference type="Pfam" id="PF02518">
    <property type="entry name" value="HATPase_c"/>
    <property type="match status" value="1"/>
</dbReference>
<evidence type="ECO:0000256" key="1">
    <source>
        <dbReference type="ARBA" id="ARBA00000085"/>
    </source>
</evidence>
<accession>A0A7V8GLM1</accession>
<feature type="domain" description="Histidine kinase" evidence="4">
    <location>
        <begin position="164"/>
        <end position="374"/>
    </location>
</feature>
<dbReference type="EC" id="2.7.13.3" evidence="2"/>
<dbReference type="PROSITE" id="PS50109">
    <property type="entry name" value="HIS_KIN"/>
    <property type="match status" value="1"/>
</dbReference>
<dbReference type="PANTHER" id="PTHR43547:SF2">
    <property type="entry name" value="HYBRID SIGNAL TRANSDUCTION HISTIDINE KINASE C"/>
    <property type="match status" value="1"/>
</dbReference>
<dbReference type="GO" id="GO:0000155">
    <property type="term" value="F:phosphorelay sensor kinase activity"/>
    <property type="evidence" value="ECO:0007669"/>
    <property type="project" value="TreeGrafter"/>
</dbReference>